<accession>A0ABV9XG84</accession>
<proteinExistence type="predicted"/>
<evidence type="ECO:0000313" key="2">
    <source>
        <dbReference type="Proteomes" id="UP001595829"/>
    </source>
</evidence>
<keyword evidence="2" id="KW-1185">Reference proteome</keyword>
<dbReference type="Proteomes" id="UP001595829">
    <property type="component" value="Unassembled WGS sequence"/>
</dbReference>
<evidence type="ECO:0000313" key="1">
    <source>
        <dbReference type="EMBL" id="MFC5022582.1"/>
    </source>
</evidence>
<comment type="caution">
    <text evidence="1">The sequence shown here is derived from an EMBL/GenBank/DDBJ whole genome shotgun (WGS) entry which is preliminary data.</text>
</comment>
<gene>
    <name evidence="1" type="ORF">ACFPM3_10600</name>
</gene>
<protein>
    <submittedName>
        <fullName evidence="1">Uncharacterized protein</fullName>
    </submittedName>
</protein>
<organism evidence="1 2">
    <name type="scientific">Streptomyces coeruleoprunus</name>
    <dbReference type="NCBI Taxonomy" id="285563"/>
    <lineage>
        <taxon>Bacteria</taxon>
        <taxon>Bacillati</taxon>
        <taxon>Actinomycetota</taxon>
        <taxon>Actinomycetes</taxon>
        <taxon>Kitasatosporales</taxon>
        <taxon>Streptomycetaceae</taxon>
        <taxon>Streptomyces</taxon>
    </lineage>
</organism>
<name>A0ABV9XG84_9ACTN</name>
<sequence>MDQGIPFFTPSAAKAPEVIGELRVVKADLGLDEPVRDSGHNAMIFCTLR</sequence>
<reference evidence="2" key="1">
    <citation type="journal article" date="2019" name="Int. J. Syst. Evol. Microbiol.">
        <title>The Global Catalogue of Microorganisms (GCM) 10K type strain sequencing project: providing services to taxonomists for standard genome sequencing and annotation.</title>
        <authorList>
            <consortium name="The Broad Institute Genomics Platform"/>
            <consortium name="The Broad Institute Genome Sequencing Center for Infectious Disease"/>
            <person name="Wu L."/>
            <person name="Ma J."/>
        </authorList>
    </citation>
    <scope>NUCLEOTIDE SEQUENCE [LARGE SCALE GENOMIC DNA]</scope>
    <source>
        <strain evidence="2">CGMCC 4.1648</strain>
    </source>
</reference>
<dbReference type="EMBL" id="JBHSJD010000007">
    <property type="protein sequence ID" value="MFC5022582.1"/>
    <property type="molecule type" value="Genomic_DNA"/>
</dbReference>
<dbReference type="RefSeq" id="WP_345690727.1">
    <property type="nucleotide sequence ID" value="NZ_BAABIT010000001.1"/>
</dbReference>